<evidence type="ECO:0000313" key="3">
    <source>
        <dbReference type="Proteomes" id="UP000201838"/>
    </source>
</evidence>
<dbReference type="AlphaFoldDB" id="A0A238J4Y6"/>
<feature type="region of interest" description="Disordered" evidence="1">
    <location>
        <begin position="1"/>
        <end position="103"/>
    </location>
</feature>
<sequence>MIPTLSAPMVAPTQIAPQSTGPAAPEKTRTAFEKDKPTGPPPSFDESFLARKAREALNPPELRRDTEARPDAKSSPEGRAKSGFAEIRALAGGPAKPLMDKRS</sequence>
<dbReference type="EMBL" id="FXXQ01000013">
    <property type="protein sequence ID" value="SMX25205.1"/>
    <property type="molecule type" value="Genomic_DNA"/>
</dbReference>
<keyword evidence="3" id="KW-1185">Reference proteome</keyword>
<organism evidence="2 3">
    <name type="scientific">Boseongicola aestuarii</name>
    <dbReference type="NCBI Taxonomy" id="1470561"/>
    <lineage>
        <taxon>Bacteria</taxon>
        <taxon>Pseudomonadati</taxon>
        <taxon>Pseudomonadota</taxon>
        <taxon>Alphaproteobacteria</taxon>
        <taxon>Rhodobacterales</taxon>
        <taxon>Paracoccaceae</taxon>
        <taxon>Boseongicola</taxon>
    </lineage>
</organism>
<dbReference type="RefSeq" id="WP_141138317.1">
    <property type="nucleotide sequence ID" value="NZ_FXXQ01000013.1"/>
</dbReference>
<reference evidence="2 3" key="1">
    <citation type="submission" date="2017-05" db="EMBL/GenBank/DDBJ databases">
        <authorList>
            <person name="Song R."/>
            <person name="Chenine A.L."/>
            <person name="Ruprecht R.M."/>
        </authorList>
    </citation>
    <scope>NUCLEOTIDE SEQUENCE [LARGE SCALE GENOMIC DNA]</scope>
    <source>
        <strain evidence="2 3">CECT 8489</strain>
    </source>
</reference>
<dbReference type="Proteomes" id="UP000201838">
    <property type="component" value="Unassembled WGS sequence"/>
</dbReference>
<feature type="compositionally biased region" description="Basic and acidic residues" evidence="1">
    <location>
        <begin position="48"/>
        <end position="80"/>
    </location>
</feature>
<proteinExistence type="predicted"/>
<gene>
    <name evidence="2" type="ORF">BOA8489_03340</name>
</gene>
<protein>
    <submittedName>
        <fullName evidence="2">Uncharacterized protein</fullName>
    </submittedName>
</protein>
<feature type="compositionally biased region" description="Basic and acidic residues" evidence="1">
    <location>
        <begin position="26"/>
        <end position="37"/>
    </location>
</feature>
<evidence type="ECO:0000256" key="1">
    <source>
        <dbReference type="SAM" id="MobiDB-lite"/>
    </source>
</evidence>
<evidence type="ECO:0000313" key="2">
    <source>
        <dbReference type="EMBL" id="SMX25205.1"/>
    </source>
</evidence>
<name>A0A238J4Y6_9RHOB</name>
<accession>A0A238J4Y6</accession>